<dbReference type="SUPFAM" id="SSF103007">
    <property type="entry name" value="Hypothetical protein TT1725"/>
    <property type="match status" value="1"/>
</dbReference>
<reference evidence="1" key="1">
    <citation type="submission" date="2020-08" db="EMBL/GenBank/DDBJ databases">
        <title>Whole genome shotgun sequence of Actinocatenispora sera NBRC 101916.</title>
        <authorList>
            <person name="Komaki H."/>
            <person name="Tamura T."/>
        </authorList>
    </citation>
    <scope>NUCLEOTIDE SEQUENCE</scope>
    <source>
        <strain evidence="1">NBRC 101916</strain>
    </source>
</reference>
<organism evidence="1 2">
    <name type="scientific">Actinocatenispora sera</name>
    <dbReference type="NCBI Taxonomy" id="390989"/>
    <lineage>
        <taxon>Bacteria</taxon>
        <taxon>Bacillati</taxon>
        <taxon>Actinomycetota</taxon>
        <taxon>Actinomycetes</taxon>
        <taxon>Micromonosporales</taxon>
        <taxon>Micromonosporaceae</taxon>
        <taxon>Actinocatenispora</taxon>
    </lineage>
</organism>
<protein>
    <recommendedName>
        <fullName evidence="3">DUF503 domain-containing protein</fullName>
    </recommendedName>
</protein>
<dbReference type="PANTHER" id="PTHR36441:SF1">
    <property type="entry name" value="DUF503 DOMAIN-CONTAINING PROTEIN"/>
    <property type="match status" value="1"/>
</dbReference>
<dbReference type="EMBL" id="AP023354">
    <property type="protein sequence ID" value="BCJ31019.1"/>
    <property type="molecule type" value="Genomic_DNA"/>
</dbReference>
<dbReference type="PANTHER" id="PTHR36441">
    <property type="entry name" value="HYPOTHETICAL CYTOSOLIC PROTEIN"/>
    <property type="match status" value="1"/>
</dbReference>
<accession>A0A810L796</accession>
<dbReference type="InterPro" id="IPR036746">
    <property type="entry name" value="TT1725-like_sf"/>
</dbReference>
<sequence length="125" mass="13914">MASRDRWTERRSRRTGRAALGAARYREHVYTGTALFDVLLPDDSNSLKAKRAYVRPVVAALRKLDVAVAEVGDQELHRRSQLGVAAVSGDSGHLTEVLDACERLVAGRPELELLSVRRRRYGADD</sequence>
<name>A0A810L796_9ACTN</name>
<evidence type="ECO:0000313" key="2">
    <source>
        <dbReference type="Proteomes" id="UP000680750"/>
    </source>
</evidence>
<evidence type="ECO:0008006" key="3">
    <source>
        <dbReference type="Google" id="ProtNLM"/>
    </source>
</evidence>
<evidence type="ECO:0000313" key="1">
    <source>
        <dbReference type="EMBL" id="BCJ31019.1"/>
    </source>
</evidence>
<dbReference type="Pfam" id="PF04456">
    <property type="entry name" value="DUF503"/>
    <property type="match status" value="1"/>
</dbReference>
<dbReference type="Gene3D" id="3.30.70.1120">
    <property type="entry name" value="TT1725-like"/>
    <property type="match status" value="1"/>
</dbReference>
<dbReference type="Proteomes" id="UP000680750">
    <property type="component" value="Chromosome"/>
</dbReference>
<keyword evidence="2" id="KW-1185">Reference proteome</keyword>
<gene>
    <name evidence="1" type="ORF">Asera_51270</name>
</gene>
<dbReference type="InterPro" id="IPR007546">
    <property type="entry name" value="DUF503"/>
</dbReference>
<dbReference type="KEGG" id="aser:Asera_51270"/>
<proteinExistence type="predicted"/>
<dbReference type="AlphaFoldDB" id="A0A810L796"/>